<evidence type="ECO:0000313" key="3">
    <source>
        <dbReference type="Proteomes" id="UP001472677"/>
    </source>
</evidence>
<name>A0ABR2BSV5_9ROSI</name>
<feature type="compositionally biased region" description="Basic and acidic residues" evidence="1">
    <location>
        <begin position="90"/>
        <end position="100"/>
    </location>
</feature>
<evidence type="ECO:0000256" key="1">
    <source>
        <dbReference type="SAM" id="MobiDB-lite"/>
    </source>
</evidence>
<evidence type="ECO:0000313" key="2">
    <source>
        <dbReference type="EMBL" id="KAK8510193.1"/>
    </source>
</evidence>
<accession>A0ABR2BSV5</accession>
<proteinExistence type="predicted"/>
<feature type="region of interest" description="Disordered" evidence="1">
    <location>
        <begin position="90"/>
        <end position="149"/>
    </location>
</feature>
<reference evidence="2 3" key="1">
    <citation type="journal article" date="2024" name="G3 (Bethesda)">
        <title>Genome assembly of Hibiscus sabdariffa L. provides insights into metabolisms of medicinal natural products.</title>
        <authorList>
            <person name="Kim T."/>
        </authorList>
    </citation>
    <scope>NUCLEOTIDE SEQUENCE [LARGE SCALE GENOMIC DNA]</scope>
    <source>
        <strain evidence="2">TK-2024</strain>
        <tissue evidence="2">Old leaves</tissue>
    </source>
</reference>
<dbReference type="EMBL" id="JBBPBM010000088">
    <property type="protein sequence ID" value="KAK8510193.1"/>
    <property type="molecule type" value="Genomic_DNA"/>
</dbReference>
<keyword evidence="3" id="KW-1185">Reference proteome</keyword>
<protein>
    <submittedName>
        <fullName evidence="2">Uncharacterized protein</fullName>
    </submittedName>
</protein>
<organism evidence="2 3">
    <name type="scientific">Hibiscus sabdariffa</name>
    <name type="common">roselle</name>
    <dbReference type="NCBI Taxonomy" id="183260"/>
    <lineage>
        <taxon>Eukaryota</taxon>
        <taxon>Viridiplantae</taxon>
        <taxon>Streptophyta</taxon>
        <taxon>Embryophyta</taxon>
        <taxon>Tracheophyta</taxon>
        <taxon>Spermatophyta</taxon>
        <taxon>Magnoliopsida</taxon>
        <taxon>eudicotyledons</taxon>
        <taxon>Gunneridae</taxon>
        <taxon>Pentapetalae</taxon>
        <taxon>rosids</taxon>
        <taxon>malvids</taxon>
        <taxon>Malvales</taxon>
        <taxon>Malvaceae</taxon>
        <taxon>Malvoideae</taxon>
        <taxon>Hibiscus</taxon>
    </lineage>
</organism>
<comment type="caution">
    <text evidence="2">The sequence shown here is derived from an EMBL/GenBank/DDBJ whole genome shotgun (WGS) entry which is preliminary data.</text>
</comment>
<feature type="compositionally biased region" description="Basic and acidic residues" evidence="1">
    <location>
        <begin position="107"/>
        <end position="117"/>
    </location>
</feature>
<dbReference type="Proteomes" id="UP001472677">
    <property type="component" value="Unassembled WGS sequence"/>
</dbReference>
<sequence length="191" mass="21192">MEETKFIKCAGNFLLQLLIRCSILDGDAFRALSLRILSSISTRASSLEEISFWRAGVRHDAVAGSAVGTRRPAVISRHIFMSNVVEKGTEVDDLPERKSGSDSLSENDTKKEKKAIEDMMSMRVKKGILSKDEQKASRGKPLTPTEEEHRRRILMMQRVQDSPTSGSGSTRIFISLEGRVGSSCSWWSADG</sequence>
<gene>
    <name evidence="2" type="ORF">V6N12_008067</name>
</gene>